<dbReference type="Proteomes" id="UP000772434">
    <property type="component" value="Unassembled WGS sequence"/>
</dbReference>
<keyword evidence="2" id="KW-1185">Reference proteome</keyword>
<sequence length="322" mass="35747">MSSSNTDLLSIPTNAAVSFDNAGTEDTDLGHVGVILKAFTDRTPVEDSVFKDVMENETSRAALMKALMDNTKLHGSDLPYVSSQSMATDFPLAIEITATVKSVLISFSSGAGSSIDKQLNPPTGTRGFMNQVYRVPGVFFKTPNIPVPFLTPNIPVSDIEWIVDVYAYRHAKLNNVTLIVLHSGWLQDCTVFDLWTTPETAYKFQYPLSYNSKLEDGKYSYIIDYKHDVNMIGPDGKNPIVFKAVYKETFDELEIWGSVGQHLKMIQGPDYRKKGLTSQIHGMSVFNASFEVGTSMFIEFKCRPLSSKGLVTEHTGRVEVKV</sequence>
<evidence type="ECO:0000313" key="2">
    <source>
        <dbReference type="Proteomes" id="UP000772434"/>
    </source>
</evidence>
<dbReference type="AlphaFoldDB" id="A0A9P5P8B0"/>
<organism evidence="1 2">
    <name type="scientific">Rhodocollybia butyracea</name>
    <dbReference type="NCBI Taxonomy" id="206335"/>
    <lineage>
        <taxon>Eukaryota</taxon>
        <taxon>Fungi</taxon>
        <taxon>Dikarya</taxon>
        <taxon>Basidiomycota</taxon>
        <taxon>Agaricomycotina</taxon>
        <taxon>Agaricomycetes</taxon>
        <taxon>Agaricomycetidae</taxon>
        <taxon>Agaricales</taxon>
        <taxon>Marasmiineae</taxon>
        <taxon>Omphalotaceae</taxon>
        <taxon>Rhodocollybia</taxon>
    </lineage>
</organism>
<accession>A0A9P5P8B0</accession>
<reference evidence="1" key="1">
    <citation type="submission" date="2020-11" db="EMBL/GenBank/DDBJ databases">
        <authorList>
            <consortium name="DOE Joint Genome Institute"/>
            <person name="Ahrendt S."/>
            <person name="Riley R."/>
            <person name="Andreopoulos W."/>
            <person name="Labutti K."/>
            <person name="Pangilinan J."/>
            <person name="Ruiz-Duenas F.J."/>
            <person name="Barrasa J.M."/>
            <person name="Sanchez-Garcia M."/>
            <person name="Camarero S."/>
            <person name="Miyauchi S."/>
            <person name="Serrano A."/>
            <person name="Linde D."/>
            <person name="Babiker R."/>
            <person name="Drula E."/>
            <person name="Ayuso-Fernandez I."/>
            <person name="Pacheco R."/>
            <person name="Padilla G."/>
            <person name="Ferreira P."/>
            <person name="Barriuso J."/>
            <person name="Kellner H."/>
            <person name="Castanera R."/>
            <person name="Alfaro M."/>
            <person name="Ramirez L."/>
            <person name="Pisabarro A.G."/>
            <person name="Kuo A."/>
            <person name="Tritt A."/>
            <person name="Lipzen A."/>
            <person name="He G."/>
            <person name="Yan M."/>
            <person name="Ng V."/>
            <person name="Cullen D."/>
            <person name="Martin F."/>
            <person name="Rosso M.-N."/>
            <person name="Henrissat B."/>
            <person name="Hibbett D."/>
            <person name="Martinez A.T."/>
            <person name="Grigoriev I.V."/>
        </authorList>
    </citation>
    <scope>NUCLEOTIDE SEQUENCE</scope>
    <source>
        <strain evidence="1">AH 40177</strain>
    </source>
</reference>
<protein>
    <submittedName>
        <fullName evidence="1">Uncharacterized protein</fullName>
    </submittedName>
</protein>
<comment type="caution">
    <text evidence="1">The sequence shown here is derived from an EMBL/GenBank/DDBJ whole genome shotgun (WGS) entry which is preliminary data.</text>
</comment>
<name>A0A9P5P8B0_9AGAR</name>
<dbReference type="OrthoDB" id="3003360at2759"/>
<gene>
    <name evidence="1" type="ORF">BDP27DRAFT_1346971</name>
</gene>
<proteinExistence type="predicted"/>
<dbReference type="EMBL" id="JADNRY010000532">
    <property type="protein sequence ID" value="KAF9043700.1"/>
    <property type="molecule type" value="Genomic_DNA"/>
</dbReference>
<evidence type="ECO:0000313" key="1">
    <source>
        <dbReference type="EMBL" id="KAF9043700.1"/>
    </source>
</evidence>